<evidence type="ECO:0000256" key="6">
    <source>
        <dbReference type="ARBA" id="ARBA00022692"/>
    </source>
</evidence>
<dbReference type="GO" id="GO:0020037">
    <property type="term" value="F:heme binding"/>
    <property type="evidence" value="ECO:0007669"/>
    <property type="project" value="InterPro"/>
</dbReference>
<keyword evidence="10 16" id="KW-0408">Iron</keyword>
<dbReference type="GO" id="GO:0016020">
    <property type="term" value="C:membrane"/>
    <property type="evidence" value="ECO:0007669"/>
    <property type="project" value="UniProtKB-SubCell"/>
</dbReference>
<keyword evidence="3" id="KW-0813">Transport</keyword>
<dbReference type="InterPro" id="IPR009056">
    <property type="entry name" value="Cyt_c-like_dom"/>
</dbReference>
<evidence type="ECO:0000256" key="10">
    <source>
        <dbReference type="ARBA" id="ARBA00023004"/>
    </source>
</evidence>
<name>M2SGH5_9SPHN</name>
<evidence type="ECO:0000256" key="12">
    <source>
        <dbReference type="ARBA" id="ARBA00023136"/>
    </source>
</evidence>
<dbReference type="PROSITE" id="PS51007">
    <property type="entry name" value="CYTC"/>
    <property type="match status" value="1"/>
</dbReference>
<evidence type="ECO:0000256" key="4">
    <source>
        <dbReference type="ARBA" id="ARBA00022617"/>
    </source>
</evidence>
<gene>
    <name evidence="20" type="ORF">C725_0395</name>
</gene>
<evidence type="ECO:0000256" key="15">
    <source>
        <dbReference type="ARBA" id="ARBA00047816"/>
    </source>
</evidence>
<evidence type="ECO:0000256" key="1">
    <source>
        <dbReference type="ARBA" id="ARBA00004141"/>
    </source>
</evidence>
<feature type="transmembrane region" description="Helical" evidence="17">
    <location>
        <begin position="59"/>
        <end position="82"/>
    </location>
</feature>
<reference evidence="20 21" key="1">
    <citation type="journal article" date="2013" name="Genome Announc.">
        <title>Draft Genome Sequence of Strain JLT2015T, Belonging to the Family Sphingomonadaceae of the Alphaproteobacteria.</title>
        <authorList>
            <person name="Tang K."/>
            <person name="Liu K."/>
            <person name="Li S."/>
            <person name="Jiao N."/>
        </authorList>
    </citation>
    <scope>NUCLEOTIDE SEQUENCE [LARGE SCALE GENOMIC DNA]</scope>
    <source>
        <strain evidence="20 21">JLT2015</strain>
    </source>
</reference>
<accession>M2SGH5</accession>
<dbReference type="PROSITE" id="PS50857">
    <property type="entry name" value="COX2_CUA"/>
    <property type="match status" value="1"/>
</dbReference>
<evidence type="ECO:0000256" key="11">
    <source>
        <dbReference type="ARBA" id="ARBA00023008"/>
    </source>
</evidence>
<evidence type="ECO:0000256" key="8">
    <source>
        <dbReference type="ARBA" id="ARBA00022982"/>
    </source>
</evidence>
<dbReference type="InterPro" id="IPR014222">
    <property type="entry name" value="Cyt_c_oxidase_su2"/>
</dbReference>
<comment type="function">
    <text evidence="13">Subunits I and II form the functional core of the enzyme complex. Electrons originating in cytochrome c are transferred via heme a and Cu(A) to the binuclear center formed by heme a3 and Cu(B).</text>
</comment>
<feature type="domain" description="Cytochrome c" evidence="19">
    <location>
        <begin position="213"/>
        <end position="305"/>
    </location>
</feature>
<comment type="similarity">
    <text evidence="2">Belongs to the cytochrome c oxidase subunit 2 family.</text>
</comment>
<dbReference type="Pfam" id="PF00034">
    <property type="entry name" value="Cytochrom_C"/>
    <property type="match status" value="1"/>
</dbReference>
<dbReference type="PATRIC" id="fig|1234595.3.peg.394"/>
<keyword evidence="4 16" id="KW-0349">Heme</keyword>
<keyword evidence="9 17" id="KW-1133">Transmembrane helix</keyword>
<dbReference type="GO" id="GO:0004129">
    <property type="term" value="F:cytochrome-c oxidase activity"/>
    <property type="evidence" value="ECO:0007669"/>
    <property type="project" value="UniProtKB-EC"/>
</dbReference>
<keyword evidence="5" id="KW-0679">Respiratory chain</keyword>
<dbReference type="NCBIfam" id="TIGR02866">
    <property type="entry name" value="CoxB"/>
    <property type="match status" value="1"/>
</dbReference>
<comment type="caution">
    <text evidence="20">The sequence shown here is derived from an EMBL/GenBank/DDBJ whole genome shotgun (WGS) entry which is preliminary data.</text>
</comment>
<keyword evidence="21" id="KW-1185">Reference proteome</keyword>
<dbReference type="Pfam" id="PF00116">
    <property type="entry name" value="COX2"/>
    <property type="match status" value="1"/>
</dbReference>
<evidence type="ECO:0000313" key="21">
    <source>
        <dbReference type="Proteomes" id="UP000011717"/>
    </source>
</evidence>
<dbReference type="RefSeq" id="WP_008599828.1">
    <property type="nucleotide sequence ID" value="NZ_AMRV01000001.1"/>
</dbReference>
<dbReference type="InterPro" id="IPR001505">
    <property type="entry name" value="Copper_CuA"/>
</dbReference>
<evidence type="ECO:0000256" key="13">
    <source>
        <dbReference type="ARBA" id="ARBA00024688"/>
    </source>
</evidence>
<comment type="catalytic activity">
    <reaction evidence="15">
        <text>4 Fe(II)-[cytochrome c] + O2 + 8 H(+)(in) = 4 Fe(III)-[cytochrome c] + 2 H2O + 4 H(+)(out)</text>
        <dbReference type="Rhea" id="RHEA:11436"/>
        <dbReference type="Rhea" id="RHEA-COMP:10350"/>
        <dbReference type="Rhea" id="RHEA-COMP:14399"/>
        <dbReference type="ChEBI" id="CHEBI:15377"/>
        <dbReference type="ChEBI" id="CHEBI:15378"/>
        <dbReference type="ChEBI" id="CHEBI:15379"/>
        <dbReference type="ChEBI" id="CHEBI:29033"/>
        <dbReference type="ChEBI" id="CHEBI:29034"/>
        <dbReference type="EC" id="7.1.1.9"/>
    </reaction>
</comment>
<organism evidence="20 21">
    <name type="scientific">Pacificimonas flava</name>
    <dbReference type="NCBI Taxonomy" id="1234595"/>
    <lineage>
        <taxon>Bacteria</taxon>
        <taxon>Pseudomonadati</taxon>
        <taxon>Pseudomonadota</taxon>
        <taxon>Alphaproteobacteria</taxon>
        <taxon>Sphingomonadales</taxon>
        <taxon>Sphingosinicellaceae</taxon>
        <taxon>Pacificimonas</taxon>
    </lineage>
</organism>
<dbReference type="CDD" id="cd04213">
    <property type="entry name" value="CuRO_CcO_Caa3_II"/>
    <property type="match status" value="1"/>
</dbReference>
<protein>
    <recommendedName>
        <fullName evidence="14">Cytochrome aa3 subunit 2</fullName>
    </recommendedName>
</protein>
<dbReference type="Proteomes" id="UP000011717">
    <property type="component" value="Unassembled WGS sequence"/>
</dbReference>
<keyword evidence="11" id="KW-0186">Copper</keyword>
<keyword evidence="12 17" id="KW-0472">Membrane</keyword>
<comment type="subcellular location">
    <subcellularLocation>
        <location evidence="1">Membrane</location>
        <topology evidence="1">Multi-pass membrane protein</topology>
    </subcellularLocation>
</comment>
<dbReference type="SUPFAM" id="SSF49503">
    <property type="entry name" value="Cupredoxins"/>
    <property type="match status" value="1"/>
</dbReference>
<dbReference type="PANTHER" id="PTHR22888:SF9">
    <property type="entry name" value="CYTOCHROME C OXIDASE SUBUNIT 2"/>
    <property type="match status" value="1"/>
</dbReference>
<dbReference type="InterPro" id="IPR002429">
    <property type="entry name" value="CcO_II-like_C"/>
</dbReference>
<dbReference type="AlphaFoldDB" id="M2SGH5"/>
<evidence type="ECO:0000256" key="9">
    <source>
        <dbReference type="ARBA" id="ARBA00022989"/>
    </source>
</evidence>
<dbReference type="PROSITE" id="PS00078">
    <property type="entry name" value="COX2"/>
    <property type="match status" value="1"/>
</dbReference>
<keyword evidence="8" id="KW-0249">Electron transport</keyword>
<evidence type="ECO:0000256" key="16">
    <source>
        <dbReference type="PROSITE-ProRule" id="PRU00433"/>
    </source>
</evidence>
<dbReference type="Gene3D" id="2.60.40.420">
    <property type="entry name" value="Cupredoxins - blue copper proteins"/>
    <property type="match status" value="1"/>
</dbReference>
<feature type="domain" description="Cytochrome oxidase subunit II copper A binding" evidence="18">
    <location>
        <begin position="92"/>
        <end position="202"/>
    </location>
</feature>
<dbReference type="GO" id="GO:0005507">
    <property type="term" value="F:copper ion binding"/>
    <property type="evidence" value="ECO:0007669"/>
    <property type="project" value="InterPro"/>
</dbReference>
<dbReference type="InterPro" id="IPR036909">
    <property type="entry name" value="Cyt_c-like_dom_sf"/>
</dbReference>
<feature type="transmembrane region" description="Helical" evidence="17">
    <location>
        <begin position="20"/>
        <end position="47"/>
    </location>
</feature>
<dbReference type="InterPro" id="IPR008972">
    <property type="entry name" value="Cupredoxin"/>
</dbReference>
<dbReference type="InterPro" id="IPR045187">
    <property type="entry name" value="CcO_II"/>
</dbReference>
<dbReference type="PANTHER" id="PTHR22888">
    <property type="entry name" value="CYTOCHROME C OXIDASE, SUBUNIT II"/>
    <property type="match status" value="1"/>
</dbReference>
<evidence type="ECO:0000256" key="2">
    <source>
        <dbReference type="ARBA" id="ARBA00007866"/>
    </source>
</evidence>
<evidence type="ECO:0000256" key="17">
    <source>
        <dbReference type="SAM" id="Phobius"/>
    </source>
</evidence>
<dbReference type="GO" id="GO:0016491">
    <property type="term" value="F:oxidoreductase activity"/>
    <property type="evidence" value="ECO:0007669"/>
    <property type="project" value="InterPro"/>
</dbReference>
<dbReference type="InterPro" id="IPR034236">
    <property type="entry name" value="CuRO_CcO_Caa3_II"/>
</dbReference>
<evidence type="ECO:0000256" key="5">
    <source>
        <dbReference type="ARBA" id="ARBA00022660"/>
    </source>
</evidence>
<sequence length="305" mass="32209">MLELPPILDPAGPQAAPVTALSWILFVGGAVITLLIVGLMIVAVVGTDRLKAALAGERMILIGGLGFTIVSLLVLLIAGLGMTASLASRSGEEMLTVRVTGLRWWWRLEYPGFEAANELVIPAGQPVRIELRSADVLHSFWVPQLAGKRDMIPGKDNSLIIEADRPGVYAGYCTEFCGAGHALMQFRTIALPPDEYALWAAAQARPAALPADDLSQRGQRLFDRIGCGSCHNVAGTRAAGRTGPDLTHIGSRTMLGAGILPNNRGTLAGWTADPAASKPGVLMPGYTYLSAGELQALAAYMDGLE</sequence>
<dbReference type="OrthoDB" id="9781261at2"/>
<dbReference type="EMBL" id="AMRV01000001">
    <property type="protein sequence ID" value="EMD84465.1"/>
    <property type="molecule type" value="Genomic_DNA"/>
</dbReference>
<evidence type="ECO:0000256" key="7">
    <source>
        <dbReference type="ARBA" id="ARBA00022723"/>
    </source>
</evidence>
<evidence type="ECO:0000256" key="3">
    <source>
        <dbReference type="ARBA" id="ARBA00022448"/>
    </source>
</evidence>
<evidence type="ECO:0000259" key="18">
    <source>
        <dbReference type="PROSITE" id="PS50857"/>
    </source>
</evidence>
<evidence type="ECO:0000256" key="14">
    <source>
        <dbReference type="ARBA" id="ARBA00031399"/>
    </source>
</evidence>
<evidence type="ECO:0000259" key="19">
    <source>
        <dbReference type="PROSITE" id="PS51007"/>
    </source>
</evidence>
<dbReference type="SUPFAM" id="SSF46626">
    <property type="entry name" value="Cytochrome c"/>
    <property type="match status" value="1"/>
</dbReference>
<keyword evidence="7 16" id="KW-0479">Metal-binding</keyword>
<dbReference type="GO" id="GO:0042773">
    <property type="term" value="P:ATP synthesis coupled electron transport"/>
    <property type="evidence" value="ECO:0007669"/>
    <property type="project" value="TreeGrafter"/>
</dbReference>
<proteinExistence type="inferred from homology"/>
<evidence type="ECO:0000313" key="20">
    <source>
        <dbReference type="EMBL" id="EMD84465.1"/>
    </source>
</evidence>
<keyword evidence="6 17" id="KW-0812">Transmembrane</keyword>